<dbReference type="AlphaFoldDB" id="A0A067CNI3"/>
<dbReference type="GeneID" id="24125249"/>
<keyword evidence="2" id="KW-1185">Reference proteome</keyword>
<evidence type="ECO:0000313" key="1">
    <source>
        <dbReference type="EMBL" id="KDO32229.1"/>
    </source>
</evidence>
<dbReference type="Proteomes" id="UP000030745">
    <property type="component" value="Unassembled WGS sequence"/>
</dbReference>
<sequence length="224" mass="25007">MGNLDGASSTGLSWQAFLSHYTTYGGVYDGVQQLGGLDNLLHGSISWVLAINRHWLLHLEANAAASVWRNRFLKWSLLLTQYLTDVTLELSFPSALSCARYFWPRIKNWPILEAPYWLANQLYDLSTLFWHAHTEPHTTDQAGCLNLLCAAKSSLSKLGHMRSSEQHALASETLEMESIRKFLEAYPALEAAVCGVQQLSVVTRPASFKVELEHCVVAKAKSCP</sequence>
<name>A0A067CNI3_SAPPC</name>
<evidence type="ECO:0000313" key="2">
    <source>
        <dbReference type="Proteomes" id="UP000030745"/>
    </source>
</evidence>
<dbReference type="VEuPathDB" id="FungiDB:SPRG_02707"/>
<reference evidence="1 2" key="1">
    <citation type="journal article" date="2013" name="PLoS Genet.">
        <title>Distinctive expansion of potential virulence genes in the genome of the oomycete fish pathogen Saprolegnia parasitica.</title>
        <authorList>
            <person name="Jiang R.H."/>
            <person name="de Bruijn I."/>
            <person name="Haas B.J."/>
            <person name="Belmonte R."/>
            <person name="Lobach L."/>
            <person name="Christie J."/>
            <person name="van den Ackerveken G."/>
            <person name="Bottin A."/>
            <person name="Bulone V."/>
            <person name="Diaz-Moreno S.M."/>
            <person name="Dumas B."/>
            <person name="Fan L."/>
            <person name="Gaulin E."/>
            <person name="Govers F."/>
            <person name="Grenville-Briggs L.J."/>
            <person name="Horner N.R."/>
            <person name="Levin J.Z."/>
            <person name="Mammella M."/>
            <person name="Meijer H.J."/>
            <person name="Morris P."/>
            <person name="Nusbaum C."/>
            <person name="Oome S."/>
            <person name="Phillips A.J."/>
            <person name="van Rooyen D."/>
            <person name="Rzeszutek E."/>
            <person name="Saraiva M."/>
            <person name="Secombes C.J."/>
            <person name="Seidl M.F."/>
            <person name="Snel B."/>
            <person name="Stassen J.H."/>
            <person name="Sykes S."/>
            <person name="Tripathy S."/>
            <person name="van den Berg H."/>
            <person name="Vega-Arreguin J.C."/>
            <person name="Wawra S."/>
            <person name="Young S.K."/>
            <person name="Zeng Q."/>
            <person name="Dieguez-Uribeondo J."/>
            <person name="Russ C."/>
            <person name="Tyler B.M."/>
            <person name="van West P."/>
        </authorList>
    </citation>
    <scope>NUCLEOTIDE SEQUENCE [LARGE SCALE GENOMIC DNA]</scope>
    <source>
        <strain evidence="1 2">CBS 223.65</strain>
    </source>
</reference>
<dbReference type="OrthoDB" id="77234at2759"/>
<organism evidence="1 2">
    <name type="scientific">Saprolegnia parasitica (strain CBS 223.65)</name>
    <dbReference type="NCBI Taxonomy" id="695850"/>
    <lineage>
        <taxon>Eukaryota</taxon>
        <taxon>Sar</taxon>
        <taxon>Stramenopiles</taxon>
        <taxon>Oomycota</taxon>
        <taxon>Saprolegniomycetes</taxon>
        <taxon>Saprolegniales</taxon>
        <taxon>Saprolegniaceae</taxon>
        <taxon>Saprolegnia</taxon>
    </lineage>
</organism>
<protein>
    <submittedName>
        <fullName evidence="1">Uncharacterized protein</fullName>
    </submittedName>
</protein>
<gene>
    <name evidence="1" type="ORF">SPRG_02707</name>
</gene>
<dbReference type="RefSeq" id="XP_012196687.1">
    <property type="nucleotide sequence ID" value="XM_012341297.1"/>
</dbReference>
<dbReference type="KEGG" id="spar:SPRG_02707"/>
<accession>A0A067CNI3</accession>
<dbReference type="EMBL" id="KK583195">
    <property type="protein sequence ID" value="KDO32229.1"/>
    <property type="molecule type" value="Genomic_DNA"/>
</dbReference>
<proteinExistence type="predicted"/>